<evidence type="ECO:0000256" key="4">
    <source>
        <dbReference type="SAM" id="SignalP"/>
    </source>
</evidence>
<keyword evidence="4" id="KW-0732">Signal</keyword>
<keyword evidence="1" id="KW-0378">Hydrolase</keyword>
<feature type="chain" id="PRO_5037824615" evidence="4">
    <location>
        <begin position="23"/>
        <end position="228"/>
    </location>
</feature>
<accession>A0A914XSY6</accession>
<dbReference type="PROSITE" id="PS50015">
    <property type="entry name" value="SAP_B"/>
    <property type="match status" value="1"/>
</dbReference>
<dbReference type="GO" id="GO:0061750">
    <property type="term" value="F:acid sphingomyelin phosphodiesterase activity"/>
    <property type="evidence" value="ECO:0007669"/>
    <property type="project" value="TreeGrafter"/>
</dbReference>
<dbReference type="SUPFAM" id="SSF47862">
    <property type="entry name" value="Saposin"/>
    <property type="match status" value="1"/>
</dbReference>
<evidence type="ECO:0000256" key="1">
    <source>
        <dbReference type="ARBA" id="ARBA00022801"/>
    </source>
</evidence>
<dbReference type="InterPro" id="IPR008139">
    <property type="entry name" value="SaposinB_dom"/>
</dbReference>
<dbReference type="SMART" id="SM00741">
    <property type="entry name" value="SapB"/>
    <property type="match status" value="1"/>
</dbReference>
<dbReference type="AlphaFoldDB" id="A0A914XSY6"/>
<dbReference type="PANTHER" id="PTHR10340:SF31">
    <property type="entry name" value="SPHINGOMYELIN PHOSPHODIESTERASE ASM-3-RELATED"/>
    <property type="match status" value="1"/>
</dbReference>
<dbReference type="WBParaSite" id="PSAMB.scaffold980size37711.g10124.t1">
    <property type="protein sequence ID" value="PSAMB.scaffold980size37711.g10124.t1"/>
    <property type="gene ID" value="PSAMB.scaffold980size37711.g10124"/>
</dbReference>
<evidence type="ECO:0000256" key="2">
    <source>
        <dbReference type="ARBA" id="ARBA00023157"/>
    </source>
</evidence>
<organism evidence="6 7">
    <name type="scientific">Plectus sambesii</name>
    <dbReference type="NCBI Taxonomy" id="2011161"/>
    <lineage>
        <taxon>Eukaryota</taxon>
        <taxon>Metazoa</taxon>
        <taxon>Ecdysozoa</taxon>
        <taxon>Nematoda</taxon>
        <taxon>Chromadorea</taxon>
        <taxon>Plectida</taxon>
        <taxon>Plectina</taxon>
        <taxon>Plectoidea</taxon>
        <taxon>Plectidae</taxon>
        <taxon>Plectus</taxon>
    </lineage>
</organism>
<feature type="signal peptide" evidence="4">
    <location>
        <begin position="1"/>
        <end position="22"/>
    </location>
</feature>
<dbReference type="GO" id="GO:0005764">
    <property type="term" value="C:lysosome"/>
    <property type="evidence" value="ECO:0007669"/>
    <property type="project" value="TreeGrafter"/>
</dbReference>
<evidence type="ECO:0000313" key="6">
    <source>
        <dbReference type="Proteomes" id="UP000887566"/>
    </source>
</evidence>
<feature type="domain" description="Saposin B-type" evidence="5">
    <location>
        <begin position="38"/>
        <end position="121"/>
    </location>
</feature>
<sequence>MQSCTFLLLLSISLLFHGQANASPVAVKTPTSDVGSAKGASCTTCHFLVELLHDLWGDDIVGDCVVELVTYLCTRLDIEDHFICKGIASDFQDEFIYVIGQIVVNPSEICALFIDGCGTPPIDPTKSTWTLPIPDNKPPYVTPKQPAANAPTLKVLHLSDLHIDMQYKPGTEGDCSEPMCCRDPNDPNEKSSKDIKSPAGYWGHIGNCDAPYWLFVSMMQNIAANHKD</sequence>
<name>A0A914XSY6_9BILA</name>
<dbReference type="PANTHER" id="PTHR10340">
    <property type="entry name" value="SPHINGOMYELIN PHOSPHODIESTERASE"/>
    <property type="match status" value="1"/>
</dbReference>
<protein>
    <submittedName>
        <fullName evidence="7">Saposin B-type domain-containing protein</fullName>
    </submittedName>
</protein>
<dbReference type="GO" id="GO:0005615">
    <property type="term" value="C:extracellular space"/>
    <property type="evidence" value="ECO:0007669"/>
    <property type="project" value="TreeGrafter"/>
</dbReference>
<evidence type="ECO:0000256" key="3">
    <source>
        <dbReference type="ARBA" id="ARBA00023180"/>
    </source>
</evidence>
<keyword evidence="6" id="KW-1185">Reference proteome</keyword>
<reference evidence="7" key="1">
    <citation type="submission" date="2022-11" db="UniProtKB">
        <authorList>
            <consortium name="WormBaseParasite"/>
        </authorList>
    </citation>
    <scope>IDENTIFICATION</scope>
</reference>
<keyword evidence="3" id="KW-0325">Glycoprotein</keyword>
<evidence type="ECO:0000313" key="7">
    <source>
        <dbReference type="WBParaSite" id="PSAMB.scaffold980size37711.g10124.t1"/>
    </source>
</evidence>
<proteinExistence type="predicted"/>
<dbReference type="GO" id="GO:0016020">
    <property type="term" value="C:membrane"/>
    <property type="evidence" value="ECO:0007669"/>
    <property type="project" value="GOC"/>
</dbReference>
<dbReference type="GO" id="GO:0046513">
    <property type="term" value="P:ceramide biosynthetic process"/>
    <property type="evidence" value="ECO:0007669"/>
    <property type="project" value="TreeGrafter"/>
</dbReference>
<evidence type="ECO:0000259" key="5">
    <source>
        <dbReference type="PROSITE" id="PS50015"/>
    </source>
</evidence>
<dbReference type="Proteomes" id="UP000887566">
    <property type="component" value="Unplaced"/>
</dbReference>
<dbReference type="GO" id="GO:0006685">
    <property type="term" value="P:sphingomyelin catabolic process"/>
    <property type="evidence" value="ECO:0007669"/>
    <property type="project" value="TreeGrafter"/>
</dbReference>
<dbReference type="InterPro" id="IPR011001">
    <property type="entry name" value="Saposin-like"/>
</dbReference>
<dbReference type="Gene3D" id="1.10.225.10">
    <property type="entry name" value="Saposin-like"/>
    <property type="match status" value="1"/>
</dbReference>
<keyword evidence="2" id="KW-1015">Disulfide bond</keyword>